<dbReference type="SUPFAM" id="SSF52540">
    <property type="entry name" value="P-loop containing nucleoside triphosphate hydrolases"/>
    <property type="match status" value="1"/>
</dbReference>
<feature type="compositionally biased region" description="Low complexity" evidence="1">
    <location>
        <begin position="378"/>
        <end position="388"/>
    </location>
</feature>
<feature type="compositionally biased region" description="Low complexity" evidence="1">
    <location>
        <begin position="324"/>
        <end position="368"/>
    </location>
</feature>
<dbReference type="EMBL" id="JBHTEY010000004">
    <property type="protein sequence ID" value="MFC7617481.1"/>
    <property type="molecule type" value="Genomic_DNA"/>
</dbReference>
<proteinExistence type="predicted"/>
<evidence type="ECO:0000256" key="1">
    <source>
        <dbReference type="SAM" id="MobiDB-lite"/>
    </source>
</evidence>
<dbReference type="PANTHER" id="PTHR47691:SF3">
    <property type="entry name" value="HTH-TYPE TRANSCRIPTIONAL REGULATOR RV0890C-RELATED"/>
    <property type="match status" value="1"/>
</dbReference>
<dbReference type="PANTHER" id="PTHR47691">
    <property type="entry name" value="REGULATOR-RELATED"/>
    <property type="match status" value="1"/>
</dbReference>
<evidence type="ECO:0000313" key="3">
    <source>
        <dbReference type="Proteomes" id="UP001596512"/>
    </source>
</evidence>
<dbReference type="Proteomes" id="UP001596512">
    <property type="component" value="Unassembled WGS sequence"/>
</dbReference>
<feature type="region of interest" description="Disordered" evidence="1">
    <location>
        <begin position="323"/>
        <end position="418"/>
    </location>
</feature>
<reference evidence="3" key="1">
    <citation type="journal article" date="2019" name="Int. J. Syst. Evol. Microbiol.">
        <title>The Global Catalogue of Microorganisms (GCM) 10K type strain sequencing project: providing services to taxonomists for standard genome sequencing and annotation.</title>
        <authorList>
            <consortium name="The Broad Institute Genomics Platform"/>
            <consortium name="The Broad Institute Genome Sequencing Center for Infectious Disease"/>
            <person name="Wu L."/>
            <person name="Ma J."/>
        </authorList>
    </citation>
    <scope>NUCLEOTIDE SEQUENCE [LARGE SCALE GENOMIC DNA]</scope>
    <source>
        <strain evidence="3">JCM 17695</strain>
    </source>
</reference>
<organism evidence="2 3">
    <name type="scientific">Actinokineospora soli</name>
    <dbReference type="NCBI Taxonomy" id="1048753"/>
    <lineage>
        <taxon>Bacteria</taxon>
        <taxon>Bacillati</taxon>
        <taxon>Actinomycetota</taxon>
        <taxon>Actinomycetes</taxon>
        <taxon>Pseudonocardiales</taxon>
        <taxon>Pseudonocardiaceae</taxon>
        <taxon>Actinokineospora</taxon>
    </lineage>
</organism>
<accession>A0ABW2TXH0</accession>
<evidence type="ECO:0000313" key="2">
    <source>
        <dbReference type="EMBL" id="MFC7617481.1"/>
    </source>
</evidence>
<name>A0ABW2TXH0_9PSEU</name>
<keyword evidence="3" id="KW-1185">Reference proteome</keyword>
<dbReference type="Gene3D" id="3.40.50.300">
    <property type="entry name" value="P-loop containing nucleotide triphosphate hydrolases"/>
    <property type="match status" value="1"/>
</dbReference>
<dbReference type="PRINTS" id="PR00364">
    <property type="entry name" value="DISEASERSIST"/>
</dbReference>
<sequence>MTASPLDRGVVNAITTAGGVLGGVVQAENVVQAGSIGAVVVAPADARRQPPRQLPAPPRRFVNRAGELRDLDELTGVRDAPPLIVVLNGMSGVGKTAMGLHWARSNADLFPGGQLYVDLSFYRHAGGVAVHDVLGGLLIAMGVHEHFIPARLAERAALFRSRTAAQPVLVFVDDADQAAQVRPLVPGAAGSAVIVTSRNRLSGLVFDDAEFIDVRPLGPEESLRVLTELTPHRVRAELDTARTGAVLALCAGLPVAIRVAAARIARHGAAGLTAYLSDAGTRLDRLSHEERPMSRVFDTVVAGLPDHARRLYRCLGAHPGPDFATGAAAARPRSTSPRRPTRWPGSTRRTWSSARPGAGTGCTTSSACTRRRPRARRTPTSCGGASRRGTSRAPRRPTAAPRVRTGGGCSRRPRSWRR</sequence>
<gene>
    <name evidence="2" type="ORF">ACFQV2_32730</name>
</gene>
<evidence type="ECO:0008006" key="4">
    <source>
        <dbReference type="Google" id="ProtNLM"/>
    </source>
</evidence>
<dbReference type="InterPro" id="IPR027417">
    <property type="entry name" value="P-loop_NTPase"/>
</dbReference>
<protein>
    <recommendedName>
        <fullName evidence="4">NB-ARC domain-containing protein</fullName>
    </recommendedName>
</protein>
<comment type="caution">
    <text evidence="2">The sequence shown here is derived from an EMBL/GenBank/DDBJ whole genome shotgun (WGS) entry which is preliminary data.</text>
</comment>